<organism evidence="2 3">
    <name type="scientific">Karstenula rhodostoma CBS 690.94</name>
    <dbReference type="NCBI Taxonomy" id="1392251"/>
    <lineage>
        <taxon>Eukaryota</taxon>
        <taxon>Fungi</taxon>
        <taxon>Dikarya</taxon>
        <taxon>Ascomycota</taxon>
        <taxon>Pezizomycotina</taxon>
        <taxon>Dothideomycetes</taxon>
        <taxon>Pleosporomycetidae</taxon>
        <taxon>Pleosporales</taxon>
        <taxon>Massarineae</taxon>
        <taxon>Didymosphaeriaceae</taxon>
        <taxon>Karstenula</taxon>
    </lineage>
</organism>
<proteinExistence type="predicted"/>
<dbReference type="InterPro" id="IPR036047">
    <property type="entry name" value="F-box-like_dom_sf"/>
</dbReference>
<keyword evidence="3" id="KW-1185">Reference proteome</keyword>
<reference evidence="2" key="1">
    <citation type="journal article" date="2020" name="Stud. Mycol.">
        <title>101 Dothideomycetes genomes: a test case for predicting lifestyles and emergence of pathogens.</title>
        <authorList>
            <person name="Haridas S."/>
            <person name="Albert R."/>
            <person name="Binder M."/>
            <person name="Bloem J."/>
            <person name="Labutti K."/>
            <person name="Salamov A."/>
            <person name="Andreopoulos B."/>
            <person name="Baker S."/>
            <person name="Barry K."/>
            <person name="Bills G."/>
            <person name="Bluhm B."/>
            <person name="Cannon C."/>
            <person name="Castanera R."/>
            <person name="Culley D."/>
            <person name="Daum C."/>
            <person name="Ezra D."/>
            <person name="Gonzalez J."/>
            <person name="Henrissat B."/>
            <person name="Kuo A."/>
            <person name="Liang C."/>
            <person name="Lipzen A."/>
            <person name="Lutzoni F."/>
            <person name="Magnuson J."/>
            <person name="Mondo S."/>
            <person name="Nolan M."/>
            <person name="Ohm R."/>
            <person name="Pangilinan J."/>
            <person name="Park H.-J."/>
            <person name="Ramirez L."/>
            <person name="Alfaro M."/>
            <person name="Sun H."/>
            <person name="Tritt A."/>
            <person name="Yoshinaga Y."/>
            <person name="Zwiers L.-H."/>
            <person name="Turgeon B."/>
            <person name="Goodwin S."/>
            <person name="Spatafora J."/>
            <person name="Crous P."/>
            <person name="Grigoriev I."/>
        </authorList>
    </citation>
    <scope>NUCLEOTIDE SEQUENCE</scope>
    <source>
        <strain evidence="2">CBS 690.94</strain>
    </source>
</reference>
<feature type="domain" description="F-box" evidence="1">
    <location>
        <begin position="32"/>
        <end position="78"/>
    </location>
</feature>
<sequence>MSENGQIAETARLPLSLRPHSTNELIQARDVQSTLLELPYEILEAVLLHLPAQDLLLSQRICHRFRYMVASSKAIRRALFLEPAHHDGQLGDWRLLKFNPFLANQLAGSFHTRVIGVHRGKEGTVKMVAHMRYEKEALLDDHWAEILLHEHASWKSMLVSQPPATLLMHPSASLFWKTAMEQRAQFWRDDAGFTILDALECADW</sequence>
<evidence type="ECO:0000313" key="3">
    <source>
        <dbReference type="Proteomes" id="UP000799764"/>
    </source>
</evidence>
<dbReference type="Proteomes" id="UP000799764">
    <property type="component" value="Unassembled WGS sequence"/>
</dbReference>
<name>A0A9P4U8X0_9PLEO</name>
<dbReference type="PROSITE" id="PS50181">
    <property type="entry name" value="FBOX"/>
    <property type="match status" value="1"/>
</dbReference>
<dbReference type="EMBL" id="MU001507">
    <property type="protein sequence ID" value="KAF2440618.1"/>
    <property type="molecule type" value="Genomic_DNA"/>
</dbReference>
<dbReference type="Gene3D" id="1.20.1280.50">
    <property type="match status" value="1"/>
</dbReference>
<dbReference type="SMART" id="SM00256">
    <property type="entry name" value="FBOX"/>
    <property type="match status" value="1"/>
</dbReference>
<accession>A0A9P4U8X0</accession>
<gene>
    <name evidence="2" type="ORF">P171DRAFT_476026</name>
</gene>
<dbReference type="OrthoDB" id="3800738at2759"/>
<comment type="caution">
    <text evidence="2">The sequence shown here is derived from an EMBL/GenBank/DDBJ whole genome shotgun (WGS) entry which is preliminary data.</text>
</comment>
<evidence type="ECO:0000313" key="2">
    <source>
        <dbReference type="EMBL" id="KAF2440618.1"/>
    </source>
</evidence>
<dbReference type="InterPro" id="IPR001810">
    <property type="entry name" value="F-box_dom"/>
</dbReference>
<dbReference type="AlphaFoldDB" id="A0A9P4U8X0"/>
<evidence type="ECO:0000259" key="1">
    <source>
        <dbReference type="PROSITE" id="PS50181"/>
    </source>
</evidence>
<protein>
    <recommendedName>
        <fullName evidence="1">F-box domain-containing protein</fullName>
    </recommendedName>
</protein>
<dbReference type="SUPFAM" id="SSF81383">
    <property type="entry name" value="F-box domain"/>
    <property type="match status" value="1"/>
</dbReference>
<dbReference type="Pfam" id="PF00646">
    <property type="entry name" value="F-box"/>
    <property type="match status" value="1"/>
</dbReference>